<evidence type="ECO:0000313" key="3">
    <source>
        <dbReference type="Proteomes" id="UP000657918"/>
    </source>
</evidence>
<name>A0A835MLF6_9ROSI</name>
<gene>
    <name evidence="2" type="ORF">SADUNF_Sadunf15G0105400</name>
</gene>
<evidence type="ECO:0000256" key="1">
    <source>
        <dbReference type="SAM" id="MobiDB-lite"/>
    </source>
</evidence>
<dbReference type="EMBL" id="JADGMS010000015">
    <property type="protein sequence ID" value="KAF9668209.1"/>
    <property type="molecule type" value="Genomic_DNA"/>
</dbReference>
<feature type="region of interest" description="Disordered" evidence="1">
    <location>
        <begin position="65"/>
        <end position="98"/>
    </location>
</feature>
<keyword evidence="3" id="KW-1185">Reference proteome</keyword>
<protein>
    <submittedName>
        <fullName evidence="2">Uncharacterized protein</fullName>
    </submittedName>
</protein>
<reference evidence="2 3" key="1">
    <citation type="submission" date="2020-10" db="EMBL/GenBank/DDBJ databases">
        <title>Plant Genome Project.</title>
        <authorList>
            <person name="Zhang R.-G."/>
        </authorList>
    </citation>
    <scope>NUCLEOTIDE SEQUENCE [LARGE SCALE GENOMIC DNA]</scope>
    <source>
        <strain evidence="2">FAFU-HL-1</strain>
        <tissue evidence="2">Leaf</tissue>
    </source>
</reference>
<dbReference type="Gene3D" id="1.10.560.10">
    <property type="entry name" value="GroEL-like equatorial domain"/>
    <property type="match status" value="1"/>
</dbReference>
<dbReference type="AlphaFoldDB" id="A0A835MLF6"/>
<sequence>MRKHGIPLQSLGGNKRESGIWRNHQVVKKLVVRAGPKKISFGKDCREALQAGIDKLADAVSITLGPKADSYGNHRPRKHGQRSRMGLPQSSTIPQPFRPALRHSCATTIGGRQLQHMEPIHGHGFNSQK</sequence>
<dbReference type="InterPro" id="IPR027413">
    <property type="entry name" value="GROEL-like_equatorial_sf"/>
</dbReference>
<proteinExistence type="predicted"/>
<accession>A0A835MLF6</accession>
<evidence type="ECO:0000313" key="2">
    <source>
        <dbReference type="EMBL" id="KAF9668209.1"/>
    </source>
</evidence>
<comment type="caution">
    <text evidence="2">The sequence shown here is derived from an EMBL/GenBank/DDBJ whole genome shotgun (WGS) entry which is preliminary data.</text>
</comment>
<dbReference type="Proteomes" id="UP000657918">
    <property type="component" value="Unassembled WGS sequence"/>
</dbReference>
<dbReference type="SUPFAM" id="SSF48592">
    <property type="entry name" value="GroEL equatorial domain-like"/>
    <property type="match status" value="1"/>
</dbReference>
<organism evidence="2 3">
    <name type="scientific">Salix dunnii</name>
    <dbReference type="NCBI Taxonomy" id="1413687"/>
    <lineage>
        <taxon>Eukaryota</taxon>
        <taxon>Viridiplantae</taxon>
        <taxon>Streptophyta</taxon>
        <taxon>Embryophyta</taxon>
        <taxon>Tracheophyta</taxon>
        <taxon>Spermatophyta</taxon>
        <taxon>Magnoliopsida</taxon>
        <taxon>eudicotyledons</taxon>
        <taxon>Gunneridae</taxon>
        <taxon>Pentapetalae</taxon>
        <taxon>rosids</taxon>
        <taxon>fabids</taxon>
        <taxon>Malpighiales</taxon>
        <taxon>Salicaceae</taxon>
        <taxon>Saliceae</taxon>
        <taxon>Salix</taxon>
    </lineage>
</organism>
<dbReference type="OrthoDB" id="1723571at2759"/>